<dbReference type="EMBL" id="MLBY01000004">
    <property type="protein sequence ID" value="MEE7457883.1"/>
    <property type="molecule type" value="Genomic_DNA"/>
</dbReference>
<keyword evidence="2" id="KW-1185">Reference proteome</keyword>
<comment type="caution">
    <text evidence="1">The sequence shown here is derived from an EMBL/GenBank/DDBJ whole genome shotgun (WGS) entry which is preliminary data.</text>
</comment>
<sequence length="63" mass="6773">MQVGEEGRAGSGLFSSFFGKFVGTAESGAVGVISLEVMGVLFDYCLPIEDMQRPRKPYPNADL</sequence>
<proteinExistence type="predicted"/>
<evidence type="ECO:0000313" key="1">
    <source>
        <dbReference type="EMBL" id="MEE7457883.1"/>
    </source>
</evidence>
<gene>
    <name evidence="1" type="ORF">MRSR164_14210</name>
</gene>
<organism evidence="1 2">
    <name type="scientific">Methylobacterium radiotolerans</name>
    <dbReference type="NCBI Taxonomy" id="31998"/>
    <lineage>
        <taxon>Bacteria</taxon>
        <taxon>Pseudomonadati</taxon>
        <taxon>Pseudomonadota</taxon>
        <taxon>Alphaproteobacteria</taxon>
        <taxon>Hyphomicrobiales</taxon>
        <taxon>Methylobacteriaceae</taxon>
        <taxon>Methylobacterium</taxon>
    </lineage>
</organism>
<protein>
    <submittedName>
        <fullName evidence="1">Uncharacterized protein</fullName>
    </submittedName>
</protein>
<dbReference type="Proteomes" id="UP001349262">
    <property type="component" value="Unassembled WGS sequence"/>
</dbReference>
<accession>A0ABU7TC19</accession>
<reference evidence="1 2" key="1">
    <citation type="journal article" date="2012" name="Genet. Mol. Biol.">
        <title>Analysis of 16S rRNA and mxaF genes revealing insights into Methylobacterium niche-specific plant association.</title>
        <authorList>
            <person name="Dourado M.N."/>
            <person name="Andreote F.D."/>
            <person name="Dini-Andreote F."/>
            <person name="Conti R."/>
            <person name="Araujo J.M."/>
            <person name="Araujo W.L."/>
        </authorList>
    </citation>
    <scope>NUCLEOTIDE SEQUENCE [LARGE SCALE GENOMIC DNA]</scope>
    <source>
        <strain evidence="1 2">SR1.6/4</strain>
    </source>
</reference>
<name>A0ABU7TC19_9HYPH</name>
<evidence type="ECO:0000313" key="2">
    <source>
        <dbReference type="Proteomes" id="UP001349262"/>
    </source>
</evidence>